<keyword evidence="2" id="KW-0645">Protease</keyword>
<dbReference type="GO" id="GO:0006508">
    <property type="term" value="P:proteolysis"/>
    <property type="evidence" value="ECO:0007669"/>
    <property type="project" value="UniProtKB-KW"/>
</dbReference>
<dbReference type="SUPFAM" id="SSF52540">
    <property type="entry name" value="P-loop containing nucleoside triphosphate hydrolases"/>
    <property type="match status" value="1"/>
</dbReference>
<dbReference type="EMBL" id="JAVREV010000006">
    <property type="protein sequence ID" value="MDT0443645.1"/>
    <property type="molecule type" value="Genomic_DNA"/>
</dbReference>
<accession>A0ABU2S6A8</accession>
<sequence>MANGEATGRQGTGRQGARWDEPGRIAEVIVSRSAGKGSRASGYLVADGKVLTACHPLVGASGVRVRFNADRQDEAAYEASVGWRDEETDIAVLVFDPPAAAPAPAPASFGGVGERAARVECVAFGFPLFKLREGTYRDLEAAEATCVPFANRREGTLALKVAGPPSPDDDPRKAKKRTNADGTDGPDDTAADPYSPWQGMSGAAVFSRGRIIGVVTEHHPSDGPALAAARIDSLHDRLPPGELDRLQRLLGCGSLHAGDLTDVGLPKLPAGIRTHRQTLARDSNRDKFLTGDQFSFVSPGERHEAEPDVLLERLTAAAAPGSRSLGVVLVGAAGTGKTRTCFEVAARAEKQGWTVLHLAPKNPITAETLAEAVGELHARNRDVLLVLDYLDSYEHLDLSGFAEQVNAERTSRAGVACVAALRPGAVQRAQDMNQLSLLKEVQVSQERGHQEAVATRIIESVALKAVDAYGTARLAAVCGHRPALTLLIARAIESRLHDDAEGALVLSGLRDELQDLSYWLRTRTKEDLSDSQTSLLASAVAAASCQQEQEAVETAVEAFLDLHQDHGYLDGGIGTVQQLLGLGWLVSSESGVLHVIHDFVADELLRQALQPSTVRLKADAAKRMFSAFLVSTRTFRLASATVRRWSADLEPGVRDNVRRVCEQWLADDNGLAERLAGEPDLEEARRALLTLLSGPPWQSAVVASWDSLVRPWLQKAEADAPHLPSRLFENAIRNTSDAVPARLASAALAWQADNRDRPEDTHPVLEALLRAPGVQAGHLDQAAEEAIEWLRHPYMKGGLPLANALMARDDLREDRIARAVDRALGVVSRRLPASATAHVLRALLRRDNFGGDGRADRTLGLAFDWLRRHPDADTASLVLAELLRRNDLDESRTREIIDRSVNWLTGRSTSLVSSFVLRNLLEHAALRGKPADTTVGHARAWLEEHDTEHDATFVLAPLLALAPAAPDGQYDVVGQALAWLERHSTYGDAHFVLRRLLEKTDLPRPAAERAAQHAMRWLDTGQHGTQHHAKSVLGPLLQRRGLRLADKPCAAGVRWLAAPGNLSGEDASFVLRPLLAHPELGRHGEAAARLAVTWLGDHAESPNTSFVLQHLLRLDTRIGPADGSDTDVVDAALAWLTTGPRGSAPEARFVLQPLLKHRAAEVRAVPLALAWLEKPGNRMNDAASFVLGPLLEFPELPEAARADALRPALDWLDTHHAAEAAPWILKNLPRCRVSDEGLRRRTVERVLECAGHGHMVLAKETLPAVCRLGLVPLPDRTRALLVDLALEAACGGQPISALGQKVLRALLARTDLDPGQARAVTARALVWLDEREFSSFSGAILGPLLDPRLPASGQIERTAVVAMALAWLETYAGSWYAGHVLAALLEGPGLTRPQTADCRTKAADWLSMPENADRREGDEVAARLAGLLGRR</sequence>
<dbReference type="RefSeq" id="WP_311617955.1">
    <property type="nucleotide sequence ID" value="NZ_JAVREV010000006.1"/>
</dbReference>
<dbReference type="SUPFAM" id="SSF50494">
    <property type="entry name" value="Trypsin-like serine proteases"/>
    <property type="match status" value="1"/>
</dbReference>
<keyword evidence="2" id="KW-0378">Hydrolase</keyword>
<evidence type="ECO:0000313" key="2">
    <source>
        <dbReference type="EMBL" id="MDT0443645.1"/>
    </source>
</evidence>
<reference evidence="3" key="1">
    <citation type="submission" date="2023-07" db="EMBL/GenBank/DDBJ databases">
        <title>30 novel species of actinomycetes from the DSMZ collection.</title>
        <authorList>
            <person name="Nouioui I."/>
        </authorList>
    </citation>
    <scope>NUCLEOTIDE SEQUENCE [LARGE SCALE GENOMIC DNA]</scope>
    <source>
        <strain evidence="3">DSM 41886</strain>
    </source>
</reference>
<comment type="caution">
    <text evidence="2">The sequence shown here is derived from an EMBL/GenBank/DDBJ whole genome shotgun (WGS) entry which is preliminary data.</text>
</comment>
<dbReference type="Gene3D" id="2.40.10.120">
    <property type="match status" value="1"/>
</dbReference>
<dbReference type="Pfam" id="PF13365">
    <property type="entry name" value="Trypsin_2"/>
    <property type="match status" value="1"/>
</dbReference>
<evidence type="ECO:0000313" key="3">
    <source>
        <dbReference type="Proteomes" id="UP001183615"/>
    </source>
</evidence>
<evidence type="ECO:0000256" key="1">
    <source>
        <dbReference type="SAM" id="MobiDB-lite"/>
    </source>
</evidence>
<keyword evidence="3" id="KW-1185">Reference proteome</keyword>
<dbReference type="InterPro" id="IPR027417">
    <property type="entry name" value="P-loop_NTPase"/>
</dbReference>
<proteinExistence type="predicted"/>
<protein>
    <submittedName>
        <fullName evidence="2">Serine protease</fullName>
    </submittedName>
</protein>
<feature type="region of interest" description="Disordered" evidence="1">
    <location>
        <begin position="157"/>
        <end position="196"/>
    </location>
</feature>
<dbReference type="Proteomes" id="UP001183615">
    <property type="component" value="Unassembled WGS sequence"/>
</dbReference>
<dbReference type="GO" id="GO:0008233">
    <property type="term" value="F:peptidase activity"/>
    <property type="evidence" value="ECO:0007669"/>
    <property type="project" value="UniProtKB-KW"/>
</dbReference>
<dbReference type="InterPro" id="IPR009003">
    <property type="entry name" value="Peptidase_S1_PA"/>
</dbReference>
<feature type="region of interest" description="Disordered" evidence="1">
    <location>
        <begin position="1"/>
        <end position="20"/>
    </location>
</feature>
<gene>
    <name evidence="2" type="ORF">RM779_13740</name>
</gene>
<name>A0ABU2S6A8_9ACTN</name>
<organism evidence="2 3">
    <name type="scientific">Streptomyces johnsoniae</name>
    <dbReference type="NCBI Taxonomy" id="3075532"/>
    <lineage>
        <taxon>Bacteria</taxon>
        <taxon>Bacillati</taxon>
        <taxon>Actinomycetota</taxon>
        <taxon>Actinomycetes</taxon>
        <taxon>Kitasatosporales</taxon>
        <taxon>Streptomycetaceae</taxon>
        <taxon>Streptomyces</taxon>
    </lineage>
</organism>